<keyword evidence="3" id="KW-1185">Reference proteome</keyword>
<proteinExistence type="predicted"/>
<dbReference type="PANTHER" id="PTHR34049">
    <property type="entry name" value="F-BOX PROTEIN SKIP27"/>
    <property type="match status" value="1"/>
</dbReference>
<feature type="domain" description="F-box" evidence="1">
    <location>
        <begin position="62"/>
        <end position="110"/>
    </location>
</feature>
<dbReference type="EMBL" id="BSYO01000032">
    <property type="protein sequence ID" value="GMH26923.1"/>
    <property type="molecule type" value="Genomic_DNA"/>
</dbReference>
<dbReference type="SUPFAM" id="SSF81383">
    <property type="entry name" value="F-box domain"/>
    <property type="match status" value="1"/>
</dbReference>
<dbReference type="InterPro" id="IPR045286">
    <property type="entry name" value="FBS1-like"/>
</dbReference>
<evidence type="ECO:0000313" key="3">
    <source>
        <dbReference type="Proteomes" id="UP001279734"/>
    </source>
</evidence>
<dbReference type="AlphaFoldDB" id="A0AAD3Y2P6"/>
<dbReference type="InterPro" id="IPR001810">
    <property type="entry name" value="F-box_dom"/>
</dbReference>
<dbReference type="PANTHER" id="PTHR34049:SF1">
    <property type="entry name" value="F-BOX PROTEIN SKIP27"/>
    <property type="match status" value="1"/>
</dbReference>
<comment type="caution">
    <text evidence="2">The sequence shown here is derived from an EMBL/GenBank/DDBJ whole genome shotgun (WGS) entry which is preliminary data.</text>
</comment>
<accession>A0AAD3Y2P6</accession>
<dbReference type="PROSITE" id="PS50181">
    <property type="entry name" value="FBOX"/>
    <property type="match status" value="1"/>
</dbReference>
<protein>
    <recommendedName>
        <fullName evidence="1">F-box domain-containing protein</fullName>
    </recommendedName>
</protein>
<gene>
    <name evidence="2" type="ORF">Nepgr_028766</name>
</gene>
<dbReference type="InterPro" id="IPR036047">
    <property type="entry name" value="F-box-like_dom_sf"/>
</dbReference>
<name>A0AAD3Y2P6_NEPGR</name>
<sequence>MALVKTVSGDYGLGLGSVLTLGRKRIQVYSNGDELISAGFGRKTPTKRRCSEEVREADNTERSLLEALPPEILNKILCGVDHGDLKQLFHVSRLIRKATTIAKESHFAYTTPLKIRAFRGSINLQNPNKLEDDFEVAPNAPKQPRLPRSRLCKKKLSDISVALFVSSGDRWPRKSLFADADD</sequence>
<organism evidence="2 3">
    <name type="scientific">Nepenthes gracilis</name>
    <name type="common">Slender pitcher plant</name>
    <dbReference type="NCBI Taxonomy" id="150966"/>
    <lineage>
        <taxon>Eukaryota</taxon>
        <taxon>Viridiplantae</taxon>
        <taxon>Streptophyta</taxon>
        <taxon>Embryophyta</taxon>
        <taxon>Tracheophyta</taxon>
        <taxon>Spermatophyta</taxon>
        <taxon>Magnoliopsida</taxon>
        <taxon>eudicotyledons</taxon>
        <taxon>Gunneridae</taxon>
        <taxon>Pentapetalae</taxon>
        <taxon>Caryophyllales</taxon>
        <taxon>Nepenthaceae</taxon>
        <taxon>Nepenthes</taxon>
    </lineage>
</organism>
<dbReference type="Proteomes" id="UP001279734">
    <property type="component" value="Unassembled WGS sequence"/>
</dbReference>
<evidence type="ECO:0000313" key="2">
    <source>
        <dbReference type="EMBL" id="GMH26923.1"/>
    </source>
</evidence>
<reference evidence="2" key="1">
    <citation type="submission" date="2023-05" db="EMBL/GenBank/DDBJ databases">
        <title>Nepenthes gracilis genome sequencing.</title>
        <authorList>
            <person name="Fukushima K."/>
        </authorList>
    </citation>
    <scope>NUCLEOTIDE SEQUENCE</scope>
    <source>
        <strain evidence="2">SING2019-196</strain>
    </source>
</reference>
<evidence type="ECO:0000259" key="1">
    <source>
        <dbReference type="PROSITE" id="PS50181"/>
    </source>
</evidence>